<dbReference type="STRING" id="1079859.SAMN04515674_105337"/>
<keyword evidence="2" id="KW-1185">Reference proteome</keyword>
<protein>
    <submittedName>
        <fullName evidence="1">Uncharacterized protein</fullName>
    </submittedName>
</protein>
<sequence length="84" mass="9666">MNIKKTHDLNFITISIAIKIGWHNNVEKMVKILGEKFPDLDTSDILDEKFNEFLDGSGEIFVIVRDVKFSMPVPKGQWAFNNLN</sequence>
<evidence type="ECO:0000313" key="1">
    <source>
        <dbReference type="EMBL" id="SFP77164.1"/>
    </source>
</evidence>
<name>A0A1I5T275_9BACT</name>
<accession>A0A1I5T275</accession>
<dbReference type="AlphaFoldDB" id="A0A1I5T275"/>
<dbReference type="Proteomes" id="UP000199306">
    <property type="component" value="Unassembled WGS sequence"/>
</dbReference>
<dbReference type="EMBL" id="FOXH01000005">
    <property type="protein sequence ID" value="SFP77164.1"/>
    <property type="molecule type" value="Genomic_DNA"/>
</dbReference>
<reference evidence="1 2" key="1">
    <citation type="submission" date="2016-10" db="EMBL/GenBank/DDBJ databases">
        <authorList>
            <person name="de Groot N.N."/>
        </authorList>
    </citation>
    <scope>NUCLEOTIDE SEQUENCE [LARGE SCALE GENOMIC DNA]</scope>
    <source>
        <strain evidence="2">E92,LMG 26720,CCM 7988</strain>
    </source>
</reference>
<evidence type="ECO:0000313" key="2">
    <source>
        <dbReference type="Proteomes" id="UP000199306"/>
    </source>
</evidence>
<gene>
    <name evidence="1" type="ORF">SAMN04515674_105337</name>
</gene>
<proteinExistence type="predicted"/>
<organism evidence="1 2">
    <name type="scientific">Pseudarcicella hirudinis</name>
    <dbReference type="NCBI Taxonomy" id="1079859"/>
    <lineage>
        <taxon>Bacteria</taxon>
        <taxon>Pseudomonadati</taxon>
        <taxon>Bacteroidota</taxon>
        <taxon>Cytophagia</taxon>
        <taxon>Cytophagales</taxon>
        <taxon>Flectobacillaceae</taxon>
        <taxon>Pseudarcicella</taxon>
    </lineage>
</organism>
<dbReference type="RefSeq" id="WP_092016965.1">
    <property type="nucleotide sequence ID" value="NZ_FOXH01000005.1"/>
</dbReference>